<proteinExistence type="predicted"/>
<organism evidence="1 2">
    <name type="scientific">Streptomyces levis</name>
    <dbReference type="NCBI Taxonomy" id="285566"/>
    <lineage>
        <taxon>Bacteria</taxon>
        <taxon>Bacillati</taxon>
        <taxon>Actinomycetota</taxon>
        <taxon>Actinomycetes</taxon>
        <taxon>Kitasatosporales</taxon>
        <taxon>Streptomycetaceae</taxon>
        <taxon>Streptomyces</taxon>
    </lineage>
</organism>
<protein>
    <submittedName>
        <fullName evidence="1">Uncharacterized protein</fullName>
    </submittedName>
</protein>
<reference evidence="1 2" key="1">
    <citation type="journal article" date="2019" name="Int. J. Syst. Evol. Microbiol.">
        <title>The Global Catalogue of Microorganisms (GCM) 10K type strain sequencing project: providing services to taxonomists for standard genome sequencing and annotation.</title>
        <authorList>
            <consortium name="The Broad Institute Genomics Platform"/>
            <consortium name="The Broad Institute Genome Sequencing Center for Infectious Disease"/>
            <person name="Wu L."/>
            <person name="Ma J."/>
        </authorList>
    </citation>
    <scope>NUCLEOTIDE SEQUENCE [LARGE SCALE GENOMIC DNA]</scope>
    <source>
        <strain evidence="1 2">JCM 6924</strain>
    </source>
</reference>
<dbReference type="EMBL" id="BAAATM010000012">
    <property type="protein sequence ID" value="GAA2535817.1"/>
    <property type="molecule type" value="Genomic_DNA"/>
</dbReference>
<gene>
    <name evidence="1" type="ORF">GCM10010423_35730</name>
</gene>
<dbReference type="RefSeq" id="WP_344537861.1">
    <property type="nucleotide sequence ID" value="NZ_BAAATM010000012.1"/>
</dbReference>
<name>A0ABN3NVA3_9ACTN</name>
<comment type="caution">
    <text evidence="1">The sequence shown here is derived from an EMBL/GenBank/DDBJ whole genome shotgun (WGS) entry which is preliminary data.</text>
</comment>
<accession>A0ABN3NVA3</accession>
<evidence type="ECO:0000313" key="2">
    <source>
        <dbReference type="Proteomes" id="UP001501095"/>
    </source>
</evidence>
<sequence>MTDAEDWRECRVALPAAHNWLVLDLASEEPEAWARTLAGQHLGDDVPEQWREAFATDLLWYWGAAVRQGALCAAVLAPSHGPVVASYTVRELTVPTESRTVAAFRAEAGKAEGPCFGDGPVLTEVELPLGPALRVHRQEPTDPQADHGTVVEGIAHYVLPRRHPTALECRLLWTSLGLGAELVKVADELADSLRLV</sequence>
<keyword evidence="2" id="KW-1185">Reference proteome</keyword>
<dbReference type="Proteomes" id="UP001501095">
    <property type="component" value="Unassembled WGS sequence"/>
</dbReference>
<evidence type="ECO:0000313" key="1">
    <source>
        <dbReference type="EMBL" id="GAA2535817.1"/>
    </source>
</evidence>